<feature type="domain" description="HTH tetR-type" evidence="6">
    <location>
        <begin position="81"/>
        <end position="141"/>
    </location>
</feature>
<reference evidence="7" key="1">
    <citation type="submission" date="2020-06" db="EMBL/GenBank/DDBJ databases">
        <title>Legume-microbial interactions unlock mineral nutrients during tropical forest succession.</title>
        <authorList>
            <person name="Epihov D.Z."/>
        </authorList>
    </citation>
    <scope>NUCLEOTIDE SEQUENCE [LARGE SCALE GENOMIC DNA]</scope>
    <source>
        <strain evidence="7">Pan2503</strain>
    </source>
</reference>
<dbReference type="GO" id="GO:0003677">
    <property type="term" value="F:DNA binding"/>
    <property type="evidence" value="ECO:0007669"/>
    <property type="project" value="UniProtKB-UniRule"/>
</dbReference>
<feature type="DNA-binding region" description="H-T-H motif" evidence="4">
    <location>
        <begin position="104"/>
        <end position="123"/>
    </location>
</feature>
<organism evidence="7 8">
    <name type="scientific">Candidatus Acidiferrum panamense</name>
    <dbReference type="NCBI Taxonomy" id="2741543"/>
    <lineage>
        <taxon>Bacteria</taxon>
        <taxon>Pseudomonadati</taxon>
        <taxon>Acidobacteriota</taxon>
        <taxon>Terriglobia</taxon>
        <taxon>Candidatus Acidiferrales</taxon>
        <taxon>Candidatus Acidiferrum</taxon>
    </lineage>
</organism>
<keyword evidence="2 4" id="KW-0238">DNA-binding</keyword>
<evidence type="ECO:0000256" key="2">
    <source>
        <dbReference type="ARBA" id="ARBA00023125"/>
    </source>
</evidence>
<keyword evidence="3" id="KW-0804">Transcription</keyword>
<dbReference type="SUPFAM" id="SSF46689">
    <property type="entry name" value="Homeodomain-like"/>
    <property type="match status" value="1"/>
</dbReference>
<dbReference type="Gene3D" id="1.10.10.60">
    <property type="entry name" value="Homeodomain-like"/>
    <property type="match status" value="1"/>
</dbReference>
<proteinExistence type="predicted"/>
<keyword evidence="8" id="KW-1185">Reference proteome</keyword>
<dbReference type="PROSITE" id="PS50977">
    <property type="entry name" value="HTH_TETR_2"/>
    <property type="match status" value="1"/>
</dbReference>
<feature type="region of interest" description="Disordered" evidence="5">
    <location>
        <begin position="1"/>
        <end position="27"/>
    </location>
</feature>
<dbReference type="AlphaFoldDB" id="A0A7V8NP02"/>
<dbReference type="PANTHER" id="PTHR47506">
    <property type="entry name" value="TRANSCRIPTIONAL REGULATORY PROTEIN"/>
    <property type="match status" value="1"/>
</dbReference>
<comment type="caution">
    <text evidence="7">The sequence shown here is derived from an EMBL/GenBank/DDBJ whole genome shotgun (WGS) entry which is preliminary data.</text>
</comment>
<evidence type="ECO:0000256" key="4">
    <source>
        <dbReference type="PROSITE-ProRule" id="PRU00335"/>
    </source>
</evidence>
<evidence type="ECO:0000313" key="8">
    <source>
        <dbReference type="Proteomes" id="UP000567293"/>
    </source>
</evidence>
<dbReference type="InterPro" id="IPR011075">
    <property type="entry name" value="TetR_C"/>
</dbReference>
<dbReference type="PANTHER" id="PTHR47506:SF6">
    <property type="entry name" value="HTH-TYPE TRANSCRIPTIONAL REPRESSOR NEMR"/>
    <property type="match status" value="1"/>
</dbReference>
<evidence type="ECO:0000256" key="1">
    <source>
        <dbReference type="ARBA" id="ARBA00023015"/>
    </source>
</evidence>
<keyword evidence="1" id="KW-0805">Transcription regulation</keyword>
<dbReference type="Pfam" id="PF00440">
    <property type="entry name" value="TetR_N"/>
    <property type="match status" value="1"/>
</dbReference>
<dbReference type="Gene3D" id="1.10.357.10">
    <property type="entry name" value="Tetracycline Repressor, domain 2"/>
    <property type="match status" value="1"/>
</dbReference>
<evidence type="ECO:0000256" key="3">
    <source>
        <dbReference type="ARBA" id="ARBA00023163"/>
    </source>
</evidence>
<dbReference type="Pfam" id="PF16925">
    <property type="entry name" value="TetR_C_13"/>
    <property type="match status" value="1"/>
</dbReference>
<protein>
    <submittedName>
        <fullName evidence="7">TetR/AcrR family transcriptional regulator</fullName>
    </submittedName>
</protein>
<sequence length="279" mass="31503">MFEGDFLREGGPGNRPSEQVQEEGERKAARRIAHCQGSPVREHSTKRTFVLFICLCYISPVVDNARPSRKKVVARQQRRGLRTREAILTRAVDIASIEGLEGLTVGSLAEQLRMSKSGLFAHFGSKEELQLATVEKARQMFIEQVTRPAIAARKGMPRLWKIVDLWLELVERNVFKGGCFFSAASFEFDSRRGVVRDRIAAIMHEWIGVITRAVYEGQKAGHVDPKVDPTRLAFEVHAIAMGAHWAYQLLDDRHAYARARTTLLEKLRSVATPQCPRIP</sequence>
<dbReference type="InterPro" id="IPR036271">
    <property type="entry name" value="Tet_transcr_reg_TetR-rel_C_sf"/>
</dbReference>
<accession>A0A7V8NP02</accession>
<dbReference type="SUPFAM" id="SSF48498">
    <property type="entry name" value="Tetracyclin repressor-like, C-terminal domain"/>
    <property type="match status" value="1"/>
</dbReference>
<name>A0A7V8NP02_9BACT</name>
<evidence type="ECO:0000259" key="6">
    <source>
        <dbReference type="PROSITE" id="PS50977"/>
    </source>
</evidence>
<gene>
    <name evidence="7" type="ORF">HRJ53_06585</name>
</gene>
<dbReference type="InterPro" id="IPR001647">
    <property type="entry name" value="HTH_TetR"/>
</dbReference>
<evidence type="ECO:0000256" key="5">
    <source>
        <dbReference type="SAM" id="MobiDB-lite"/>
    </source>
</evidence>
<evidence type="ECO:0000313" key="7">
    <source>
        <dbReference type="EMBL" id="MBA0084642.1"/>
    </source>
</evidence>
<dbReference type="InterPro" id="IPR009057">
    <property type="entry name" value="Homeodomain-like_sf"/>
</dbReference>
<dbReference type="Proteomes" id="UP000567293">
    <property type="component" value="Unassembled WGS sequence"/>
</dbReference>
<dbReference type="EMBL" id="JACDQQ010000648">
    <property type="protein sequence ID" value="MBA0084642.1"/>
    <property type="molecule type" value="Genomic_DNA"/>
</dbReference>